<dbReference type="GO" id="GO:0004467">
    <property type="term" value="F:long-chain fatty acid-CoA ligase activity"/>
    <property type="evidence" value="ECO:0007669"/>
    <property type="project" value="UniProtKB-EC"/>
</dbReference>
<evidence type="ECO:0000256" key="4">
    <source>
        <dbReference type="ARBA" id="ARBA00006432"/>
    </source>
</evidence>
<reference evidence="17 18" key="1">
    <citation type="submission" date="2024-04" db="EMBL/GenBank/DDBJ databases">
        <title>Novel genus in family Flammeovirgaceae.</title>
        <authorList>
            <person name="Nguyen T.H."/>
            <person name="Vuong T.Q."/>
            <person name="Le H."/>
            <person name="Kim S.-G."/>
        </authorList>
    </citation>
    <scope>NUCLEOTIDE SEQUENCE [LARGE SCALE GENOMIC DNA]</scope>
    <source>
        <strain evidence="17 18">JCM 23209</strain>
    </source>
</reference>
<evidence type="ECO:0000256" key="1">
    <source>
        <dbReference type="ARBA" id="ARBA00001946"/>
    </source>
</evidence>
<name>A0AAW9S784_9BACT</name>
<evidence type="ECO:0000313" key="18">
    <source>
        <dbReference type="Proteomes" id="UP001403385"/>
    </source>
</evidence>
<evidence type="ECO:0000256" key="2">
    <source>
        <dbReference type="ARBA" id="ARBA00004170"/>
    </source>
</evidence>
<dbReference type="AlphaFoldDB" id="A0AAW9S784"/>
<comment type="cofactor">
    <cofactor evidence="1">
        <name>Mg(2+)</name>
        <dbReference type="ChEBI" id="CHEBI:18420"/>
    </cofactor>
</comment>
<evidence type="ECO:0000256" key="10">
    <source>
        <dbReference type="ARBA" id="ARBA00023098"/>
    </source>
</evidence>
<keyword evidence="6" id="KW-0547">Nucleotide-binding</keyword>
<dbReference type="InterPro" id="IPR025110">
    <property type="entry name" value="AMP-bd_C"/>
</dbReference>
<dbReference type="GO" id="GO:0005524">
    <property type="term" value="F:ATP binding"/>
    <property type="evidence" value="ECO:0007669"/>
    <property type="project" value="UniProtKB-KW"/>
</dbReference>
<evidence type="ECO:0000256" key="13">
    <source>
        <dbReference type="ARBA" id="ARBA00039545"/>
    </source>
</evidence>
<dbReference type="PROSITE" id="PS00455">
    <property type="entry name" value="AMP_BINDING"/>
    <property type="match status" value="1"/>
</dbReference>
<dbReference type="EC" id="6.2.1.3" evidence="12"/>
<evidence type="ECO:0000256" key="8">
    <source>
        <dbReference type="ARBA" id="ARBA00022840"/>
    </source>
</evidence>
<comment type="caution">
    <text evidence="17">The sequence shown here is derived from an EMBL/GenBank/DDBJ whole genome shotgun (WGS) entry which is preliminary data.</text>
</comment>
<comment type="subcellular location">
    <subcellularLocation>
        <location evidence="2">Membrane</location>
        <topology evidence="2">Peripheral membrane protein</topology>
    </subcellularLocation>
</comment>
<dbReference type="Proteomes" id="UP001403385">
    <property type="component" value="Unassembled WGS sequence"/>
</dbReference>
<keyword evidence="10" id="KW-0443">Lipid metabolism</keyword>
<dbReference type="Pfam" id="PF00501">
    <property type="entry name" value="AMP-binding"/>
    <property type="match status" value="1"/>
</dbReference>
<protein>
    <recommendedName>
        <fullName evidence="13">Long-chain-fatty-acid--CoA ligase</fullName>
        <ecNumber evidence="12">6.2.1.3</ecNumber>
    </recommendedName>
    <alternativeName>
        <fullName evidence="14">Long-chain acyl-CoA synthetase</fullName>
    </alternativeName>
</protein>
<evidence type="ECO:0000256" key="11">
    <source>
        <dbReference type="ARBA" id="ARBA00023136"/>
    </source>
</evidence>
<dbReference type="FunFam" id="3.40.50.12780:FF:000003">
    <property type="entry name" value="Long-chain-fatty-acid--CoA ligase FadD"/>
    <property type="match status" value="1"/>
</dbReference>
<keyword evidence="18" id="KW-1185">Reference proteome</keyword>
<evidence type="ECO:0000256" key="9">
    <source>
        <dbReference type="ARBA" id="ARBA00022842"/>
    </source>
</evidence>
<dbReference type="Gene3D" id="2.30.38.10">
    <property type="entry name" value="Luciferase, Domain 3"/>
    <property type="match status" value="1"/>
</dbReference>
<dbReference type="SUPFAM" id="SSF56801">
    <property type="entry name" value="Acetyl-CoA synthetase-like"/>
    <property type="match status" value="1"/>
</dbReference>
<dbReference type="Gene3D" id="3.30.300.30">
    <property type="match status" value="1"/>
</dbReference>
<evidence type="ECO:0000259" key="15">
    <source>
        <dbReference type="Pfam" id="PF00501"/>
    </source>
</evidence>
<keyword evidence="9" id="KW-0460">Magnesium</keyword>
<dbReference type="GO" id="GO:0016020">
    <property type="term" value="C:membrane"/>
    <property type="evidence" value="ECO:0007669"/>
    <property type="project" value="UniProtKB-SubCell"/>
</dbReference>
<feature type="domain" description="AMP-dependent synthetase/ligase" evidence="15">
    <location>
        <begin position="35"/>
        <end position="423"/>
    </location>
</feature>
<evidence type="ECO:0000256" key="14">
    <source>
        <dbReference type="ARBA" id="ARBA00042773"/>
    </source>
</evidence>
<dbReference type="Gene3D" id="3.40.50.980">
    <property type="match status" value="2"/>
</dbReference>
<keyword evidence="5" id="KW-0436">Ligase</keyword>
<dbReference type="InterPro" id="IPR045851">
    <property type="entry name" value="AMP-bd_C_sf"/>
</dbReference>
<dbReference type="InterPro" id="IPR050237">
    <property type="entry name" value="ATP-dep_AMP-bd_enzyme"/>
</dbReference>
<dbReference type="InterPro" id="IPR000873">
    <property type="entry name" value="AMP-dep_synth/lig_dom"/>
</dbReference>
<dbReference type="CDD" id="cd05936">
    <property type="entry name" value="FC-FACS_FadD_like"/>
    <property type="match status" value="1"/>
</dbReference>
<sequence>MEVQSNSQKKHYPEGIPHEINAHQYESLVDLIEQAFQDYGPLPAFDCMGTSISYKALDQLSQNFATYLQQDLGLKAGTRIAIQMPNVLQYPIAMLGALRAGLIVVNTNPLYTAREMKHQFVDSGVEAIVILANFAYNLEKIVTETSIKHIVITEIGDQLGGLKKLIVNGVVKYIKKMVPAYRLPSAVSFREALKRGSRKRFQRVAVKGQDTAFLQYTGGTTGVSKGAELSHTNLVANVEQLSTWLSVRLIKGEEIVITPLPLYHIYALSVSCFTVIKLGARNVLITNPRDIKGFIKELEKYPFSVMAGINTLYNSMMNHPNFDRVDFSHLKVACAGGMALQMDVAKRWKNKTGVPIAEGYGLTETSPVLTSNIPLTGQERIGTVGLPIPSTQIMIANDEGEEVPAEIPGEIYVKGPQVMKGYWNRPEETEKVFTKEGWFKTGDIGVMDKDGFLRIVDRKKEMILVSGFNVYPNEIEEVVSGHEKVLEVGAVGVPDDRSIEVVKIFVVKKDPSLTKEELLAYCRENLTAYKVPRHIEFREELPKSNVGKILRRLLKEEPPRST</sequence>
<keyword evidence="8" id="KW-0067">ATP-binding</keyword>
<keyword evidence="11" id="KW-0472">Membrane</keyword>
<dbReference type="EMBL" id="JBDKWZ010000006">
    <property type="protein sequence ID" value="MEN7548799.1"/>
    <property type="molecule type" value="Genomic_DNA"/>
</dbReference>
<accession>A0AAW9S784</accession>
<evidence type="ECO:0000256" key="7">
    <source>
        <dbReference type="ARBA" id="ARBA00022832"/>
    </source>
</evidence>
<dbReference type="PANTHER" id="PTHR43767">
    <property type="entry name" value="LONG-CHAIN-FATTY-ACID--COA LIGASE"/>
    <property type="match status" value="1"/>
</dbReference>
<proteinExistence type="inferred from homology"/>
<evidence type="ECO:0000256" key="5">
    <source>
        <dbReference type="ARBA" id="ARBA00022598"/>
    </source>
</evidence>
<dbReference type="Pfam" id="PF13193">
    <property type="entry name" value="AMP-binding_C"/>
    <property type="match status" value="1"/>
</dbReference>
<comment type="pathway">
    <text evidence="3">Lipid metabolism; fatty acid beta-oxidation.</text>
</comment>
<feature type="domain" description="AMP-binding enzyme C-terminal" evidence="16">
    <location>
        <begin position="474"/>
        <end position="548"/>
    </location>
</feature>
<keyword evidence="7" id="KW-0276">Fatty acid metabolism</keyword>
<evidence type="ECO:0000313" key="17">
    <source>
        <dbReference type="EMBL" id="MEN7548799.1"/>
    </source>
</evidence>
<evidence type="ECO:0000256" key="6">
    <source>
        <dbReference type="ARBA" id="ARBA00022741"/>
    </source>
</evidence>
<evidence type="ECO:0000259" key="16">
    <source>
        <dbReference type="Pfam" id="PF13193"/>
    </source>
</evidence>
<evidence type="ECO:0000256" key="3">
    <source>
        <dbReference type="ARBA" id="ARBA00005005"/>
    </source>
</evidence>
<dbReference type="PANTHER" id="PTHR43767:SF8">
    <property type="entry name" value="LONG-CHAIN-FATTY-ACID--COA LIGASE"/>
    <property type="match status" value="1"/>
</dbReference>
<evidence type="ECO:0000256" key="12">
    <source>
        <dbReference type="ARBA" id="ARBA00026121"/>
    </source>
</evidence>
<organism evidence="17 18">
    <name type="scientific">Rapidithrix thailandica</name>
    <dbReference type="NCBI Taxonomy" id="413964"/>
    <lineage>
        <taxon>Bacteria</taxon>
        <taxon>Pseudomonadati</taxon>
        <taxon>Bacteroidota</taxon>
        <taxon>Cytophagia</taxon>
        <taxon>Cytophagales</taxon>
        <taxon>Flammeovirgaceae</taxon>
        <taxon>Rapidithrix</taxon>
    </lineage>
</organism>
<gene>
    <name evidence="17" type="ORF">AAG747_12835</name>
</gene>
<dbReference type="FunFam" id="3.30.300.30:FF:000006">
    <property type="entry name" value="Long-chain-fatty-acid--CoA ligase FadD"/>
    <property type="match status" value="1"/>
</dbReference>
<comment type="similarity">
    <text evidence="4">Belongs to the ATP-dependent AMP-binding enzyme family.</text>
</comment>
<dbReference type="InterPro" id="IPR020845">
    <property type="entry name" value="AMP-binding_CS"/>
</dbReference>